<feature type="domain" description="AB hydrolase-1" evidence="2">
    <location>
        <begin position="19"/>
        <end position="125"/>
    </location>
</feature>
<gene>
    <name evidence="3" type="ORF">C823_00956</name>
</gene>
<protein>
    <recommendedName>
        <fullName evidence="2">AB hydrolase-1 domain-containing protein</fullName>
    </recommendedName>
</protein>
<dbReference type="GO" id="GO:0016787">
    <property type="term" value="F:hydrolase activity"/>
    <property type="evidence" value="ECO:0007669"/>
    <property type="project" value="UniProtKB-KW"/>
</dbReference>
<reference evidence="3 4" key="1">
    <citation type="journal article" date="2014" name="Genome Announc.">
        <title>Draft genome sequences of the altered schaedler flora, a defined bacterial community from gnotobiotic mice.</title>
        <authorList>
            <person name="Wannemuehler M.J."/>
            <person name="Overstreet A.M."/>
            <person name="Ward D.V."/>
            <person name="Phillips G.J."/>
        </authorList>
    </citation>
    <scope>NUCLEOTIDE SEQUENCE [LARGE SCALE GENOMIC DNA]</scope>
    <source>
        <strain evidence="3 4">ASF492</strain>
    </source>
</reference>
<keyword evidence="4" id="KW-1185">Reference proteome</keyword>
<evidence type="ECO:0000259" key="2">
    <source>
        <dbReference type="Pfam" id="PF00561"/>
    </source>
</evidence>
<dbReference type="EMBL" id="AQFT01000024">
    <property type="protein sequence ID" value="EMZ35884.1"/>
    <property type="molecule type" value="Genomic_DNA"/>
</dbReference>
<dbReference type="AlphaFoldDB" id="N2BGC7"/>
<evidence type="ECO:0000313" key="4">
    <source>
        <dbReference type="Proteomes" id="UP000012589"/>
    </source>
</evidence>
<dbReference type="HOGENOM" id="CLU_020336_50_5_9"/>
<dbReference type="eggNOG" id="COG0596">
    <property type="taxonomic scope" value="Bacteria"/>
</dbReference>
<dbReference type="InterPro" id="IPR029058">
    <property type="entry name" value="AB_hydrolase_fold"/>
</dbReference>
<dbReference type="SUPFAM" id="SSF53474">
    <property type="entry name" value="alpha/beta-Hydrolases"/>
    <property type="match status" value="1"/>
</dbReference>
<dbReference type="Gene3D" id="3.40.50.1820">
    <property type="entry name" value="alpha/beta hydrolase"/>
    <property type="match status" value="1"/>
</dbReference>
<evidence type="ECO:0000313" key="3">
    <source>
        <dbReference type="EMBL" id="EMZ35884.1"/>
    </source>
</evidence>
<dbReference type="PANTHER" id="PTHR43798:SF31">
    <property type="entry name" value="AB HYDROLASE SUPERFAMILY PROTEIN YCLE"/>
    <property type="match status" value="1"/>
</dbReference>
<comment type="caution">
    <text evidence="3">The sequence shown here is derived from an EMBL/GenBank/DDBJ whole genome shotgun (WGS) entry which is preliminary data.</text>
</comment>
<dbReference type="Proteomes" id="UP000012589">
    <property type="component" value="Unassembled WGS sequence"/>
</dbReference>
<dbReference type="InterPro" id="IPR000073">
    <property type="entry name" value="AB_hydrolase_1"/>
</dbReference>
<dbReference type="PATRIC" id="fig|1235802.3.peg.1027"/>
<evidence type="ECO:0000256" key="1">
    <source>
        <dbReference type="ARBA" id="ARBA00022801"/>
    </source>
</evidence>
<proteinExistence type="predicted"/>
<dbReference type="OrthoDB" id="9775557at2"/>
<dbReference type="STRING" id="1235802.C823_00956"/>
<dbReference type="GO" id="GO:0016020">
    <property type="term" value="C:membrane"/>
    <property type="evidence" value="ECO:0007669"/>
    <property type="project" value="TreeGrafter"/>
</dbReference>
<accession>N2BGC7</accession>
<dbReference type="InterPro" id="IPR050266">
    <property type="entry name" value="AB_hydrolase_sf"/>
</dbReference>
<keyword evidence="1" id="KW-0378">Hydrolase</keyword>
<dbReference type="Pfam" id="PF00561">
    <property type="entry name" value="Abhydrolase_1"/>
    <property type="match status" value="1"/>
</dbReference>
<dbReference type="PANTHER" id="PTHR43798">
    <property type="entry name" value="MONOACYLGLYCEROL LIPASE"/>
    <property type="match status" value="1"/>
</dbReference>
<sequence>MYIHINRQILFYEKTGEGPPLLLLHGNGEDHTIFDALTPLLSQTYTVYAIDSRGHGASNPTEEYSYIDMAEDIAQLITSLEIHAPVLYGFSDGGIIGLLLALHHPGLISRLIISGANLNPRGMKLTFLHKVKQHYKKSGNPLERMMLEEPDIKPSALAQIRIPVLVLAGEYDIIKSAHTKLIAAKLPNAQLAIIPGEDHGSYIIHSDKLYPYIQDFME</sequence>
<organism evidence="3 4">
    <name type="scientific">Eubacterium plexicaudatum ASF492</name>
    <dbReference type="NCBI Taxonomy" id="1235802"/>
    <lineage>
        <taxon>Bacteria</taxon>
        <taxon>Bacillati</taxon>
        <taxon>Bacillota</taxon>
        <taxon>Clostridia</taxon>
        <taxon>Eubacteriales</taxon>
        <taxon>Eubacteriaceae</taxon>
        <taxon>Eubacterium</taxon>
    </lineage>
</organism>
<name>N2BGC7_9FIRM</name>